<proteinExistence type="predicted"/>
<dbReference type="EMBL" id="JXTC01000119">
    <property type="protein sequence ID" value="PON87312.1"/>
    <property type="molecule type" value="Genomic_DNA"/>
</dbReference>
<accession>A0A2P5EP79</accession>
<dbReference type="AlphaFoldDB" id="A0A2P5EP79"/>
<keyword evidence="2" id="KW-0812">Transmembrane</keyword>
<dbReference type="Proteomes" id="UP000237000">
    <property type="component" value="Unassembled WGS sequence"/>
</dbReference>
<name>A0A2P5EP79_TREOI</name>
<organism evidence="3 4">
    <name type="scientific">Trema orientale</name>
    <name type="common">Charcoal tree</name>
    <name type="synonym">Celtis orientalis</name>
    <dbReference type="NCBI Taxonomy" id="63057"/>
    <lineage>
        <taxon>Eukaryota</taxon>
        <taxon>Viridiplantae</taxon>
        <taxon>Streptophyta</taxon>
        <taxon>Embryophyta</taxon>
        <taxon>Tracheophyta</taxon>
        <taxon>Spermatophyta</taxon>
        <taxon>Magnoliopsida</taxon>
        <taxon>eudicotyledons</taxon>
        <taxon>Gunneridae</taxon>
        <taxon>Pentapetalae</taxon>
        <taxon>rosids</taxon>
        <taxon>fabids</taxon>
        <taxon>Rosales</taxon>
        <taxon>Cannabaceae</taxon>
        <taxon>Trema</taxon>
    </lineage>
</organism>
<keyword evidence="2" id="KW-0472">Membrane</keyword>
<reference evidence="4" key="1">
    <citation type="submission" date="2016-06" db="EMBL/GenBank/DDBJ databases">
        <title>Parallel loss of symbiosis genes in relatives of nitrogen-fixing non-legume Parasponia.</title>
        <authorList>
            <person name="Van Velzen R."/>
            <person name="Holmer R."/>
            <person name="Bu F."/>
            <person name="Rutten L."/>
            <person name="Van Zeijl A."/>
            <person name="Liu W."/>
            <person name="Santuari L."/>
            <person name="Cao Q."/>
            <person name="Sharma T."/>
            <person name="Shen D."/>
            <person name="Roswanjaya Y."/>
            <person name="Wardhani T."/>
            <person name="Kalhor M.S."/>
            <person name="Jansen J."/>
            <person name="Van den Hoogen J."/>
            <person name="Gungor B."/>
            <person name="Hartog M."/>
            <person name="Hontelez J."/>
            <person name="Verver J."/>
            <person name="Yang W.-C."/>
            <person name="Schijlen E."/>
            <person name="Repin R."/>
            <person name="Schilthuizen M."/>
            <person name="Schranz E."/>
            <person name="Heidstra R."/>
            <person name="Miyata K."/>
            <person name="Fedorova E."/>
            <person name="Kohlen W."/>
            <person name="Bisseling T."/>
            <person name="Smit S."/>
            <person name="Geurts R."/>
        </authorList>
    </citation>
    <scope>NUCLEOTIDE SEQUENCE [LARGE SCALE GENOMIC DNA]</scope>
    <source>
        <strain evidence="4">cv. RG33-2</strain>
    </source>
</reference>
<evidence type="ECO:0000256" key="1">
    <source>
        <dbReference type="SAM" id="MobiDB-lite"/>
    </source>
</evidence>
<comment type="caution">
    <text evidence="3">The sequence shown here is derived from an EMBL/GenBank/DDBJ whole genome shotgun (WGS) entry which is preliminary data.</text>
</comment>
<feature type="transmembrane region" description="Helical" evidence="2">
    <location>
        <begin position="12"/>
        <end position="32"/>
    </location>
</feature>
<sequence length="149" mass="16485">SRKGRSFLLSSTKILTTTAMIWLIAILLLVSFNQLLRVSGIATSLSGLDGRVHSLRPITIKCMRFIILSLKHLPNLARAHPLLSQMLILRMRFSVHIVDLGERILSSLVPDVNMFTPALIHLGSTSTSFDAMPPPSPLSPRFAHPPLTR</sequence>
<evidence type="ECO:0000313" key="4">
    <source>
        <dbReference type="Proteomes" id="UP000237000"/>
    </source>
</evidence>
<dbReference type="InParanoid" id="A0A2P5EP79"/>
<gene>
    <name evidence="3" type="ORF">TorRG33x02_169480</name>
</gene>
<evidence type="ECO:0000313" key="3">
    <source>
        <dbReference type="EMBL" id="PON87312.1"/>
    </source>
</evidence>
<feature type="region of interest" description="Disordered" evidence="1">
    <location>
        <begin position="130"/>
        <end position="149"/>
    </location>
</feature>
<keyword evidence="4" id="KW-1185">Reference proteome</keyword>
<evidence type="ECO:0000256" key="2">
    <source>
        <dbReference type="SAM" id="Phobius"/>
    </source>
</evidence>
<feature type="non-terminal residue" evidence="3">
    <location>
        <position position="1"/>
    </location>
</feature>
<protein>
    <submittedName>
        <fullName evidence="3">Uncharacterized protein</fullName>
    </submittedName>
</protein>
<keyword evidence="2" id="KW-1133">Transmembrane helix</keyword>